<feature type="repeat" description="ANK" evidence="1">
    <location>
        <begin position="58"/>
        <end position="78"/>
    </location>
</feature>
<evidence type="ECO:0000256" key="1">
    <source>
        <dbReference type="PROSITE-ProRule" id="PRU00023"/>
    </source>
</evidence>
<accession>A8EY54</accession>
<protein>
    <submittedName>
        <fullName evidence="2">Uncharacterized protein</fullName>
    </submittedName>
</protein>
<dbReference type="KEGG" id="rcm:A1E_01710"/>
<gene>
    <name evidence="2" type="ordered locus">A1E_01710</name>
</gene>
<name>A8EY54_RICCK</name>
<dbReference type="Pfam" id="PF12796">
    <property type="entry name" value="Ank_2"/>
    <property type="match status" value="1"/>
</dbReference>
<dbReference type="PROSITE" id="PS50088">
    <property type="entry name" value="ANK_REPEAT"/>
    <property type="match status" value="1"/>
</dbReference>
<dbReference type="HOGENOM" id="CLU_2248070_0_0_5"/>
<dbReference type="AlphaFoldDB" id="A8EY54"/>
<dbReference type="SUPFAM" id="SSF48403">
    <property type="entry name" value="Ankyrin repeat"/>
    <property type="match status" value="1"/>
</dbReference>
<reference evidence="3" key="1">
    <citation type="submission" date="2007-09" db="EMBL/GenBank/DDBJ databases">
        <title>Complete genome sequence of Rickettsia canadensis.</title>
        <authorList>
            <person name="Madan A."/>
            <person name="Fahey J."/>
            <person name="Helton E."/>
            <person name="Ketteman M."/>
            <person name="Madan A."/>
            <person name="Rodrigues S."/>
            <person name="Sanchez A."/>
            <person name="Whiting M."/>
            <person name="Dasch G."/>
            <person name="Eremeeva M."/>
        </authorList>
    </citation>
    <scope>NUCLEOTIDE SEQUENCE [LARGE SCALE GENOMIC DNA]</scope>
    <source>
        <strain evidence="3">McKiel</strain>
    </source>
</reference>
<dbReference type="RefSeq" id="WP_012148486.1">
    <property type="nucleotide sequence ID" value="NC_009879.1"/>
</dbReference>
<dbReference type="Gene3D" id="1.25.40.20">
    <property type="entry name" value="Ankyrin repeat-containing domain"/>
    <property type="match status" value="1"/>
</dbReference>
<dbReference type="EMBL" id="CP000409">
    <property type="protein sequence ID" value="ABV73287.1"/>
    <property type="molecule type" value="Genomic_DNA"/>
</dbReference>
<dbReference type="InterPro" id="IPR002110">
    <property type="entry name" value="Ankyrin_rpt"/>
</dbReference>
<keyword evidence="1" id="KW-0040">ANK repeat</keyword>
<evidence type="ECO:0000313" key="3">
    <source>
        <dbReference type="Proteomes" id="UP000007056"/>
    </source>
</evidence>
<dbReference type="SMART" id="SM00248">
    <property type="entry name" value="ANK"/>
    <property type="match status" value="2"/>
</dbReference>
<dbReference type="InterPro" id="IPR036770">
    <property type="entry name" value="Ankyrin_rpt-contain_sf"/>
</dbReference>
<dbReference type="STRING" id="293613.A1E_01710"/>
<proteinExistence type="predicted"/>
<organism evidence="2 3">
    <name type="scientific">Rickettsia canadensis (strain McKiel)</name>
    <dbReference type="NCBI Taxonomy" id="293613"/>
    <lineage>
        <taxon>Bacteria</taxon>
        <taxon>Pseudomonadati</taxon>
        <taxon>Pseudomonadota</taxon>
        <taxon>Alphaproteobacteria</taxon>
        <taxon>Rickettsiales</taxon>
        <taxon>Rickettsiaceae</taxon>
        <taxon>Rickettsieae</taxon>
        <taxon>Rickettsia</taxon>
        <taxon>belli group</taxon>
    </lineage>
</organism>
<evidence type="ECO:0000313" key="2">
    <source>
        <dbReference type="EMBL" id="ABV73287.1"/>
    </source>
</evidence>
<sequence length="104" mass="11572">MGVKTLNVVDKKRGNDALYLVILDSSENDTELITCLIKNGININHHNSLGNTALLTSGYLSVVRILLENGADINIKNNENITSAILLQNEMFRYTIFLLIDLLL</sequence>
<dbReference type="Proteomes" id="UP000007056">
    <property type="component" value="Chromosome"/>
</dbReference>